<evidence type="ECO:0000256" key="2">
    <source>
        <dbReference type="ARBA" id="ARBA00001936"/>
    </source>
</evidence>
<feature type="active site" description="Nucleophile" evidence="18">
    <location>
        <position position="475"/>
    </location>
</feature>
<evidence type="ECO:0000256" key="15">
    <source>
        <dbReference type="ARBA" id="ARBA00023235"/>
    </source>
</evidence>
<dbReference type="PANTHER" id="PTHR47548">
    <property type="entry name" value="BNAA06G32370D PROTEIN"/>
    <property type="match status" value="1"/>
</dbReference>
<evidence type="ECO:0000256" key="17">
    <source>
        <dbReference type="ARBA" id="ARBA00057323"/>
    </source>
</evidence>
<dbReference type="GO" id="GO:1901135">
    <property type="term" value="P:carbohydrate derivative metabolic process"/>
    <property type="evidence" value="ECO:0007669"/>
    <property type="project" value="UniProtKB-ARBA"/>
</dbReference>
<keyword evidence="12" id="KW-0862">Zinc</keyword>
<keyword evidence="11" id="KW-0479">Metal-binding</keyword>
<comment type="caution">
    <text evidence="20">The sequence shown here is derived from an EMBL/GenBank/DDBJ whole genome shotgun (WGS) entry which is preliminary data.</text>
</comment>
<dbReference type="GO" id="GO:0006091">
    <property type="term" value="P:generation of precursor metabolites and energy"/>
    <property type="evidence" value="ECO:0007669"/>
    <property type="project" value="UniProtKB-ARBA"/>
</dbReference>
<feature type="binding site" evidence="18">
    <location>
        <position position="319"/>
    </location>
    <ligand>
        <name>S-adenosyl-L-methionine</name>
        <dbReference type="ChEBI" id="CHEBI:59789"/>
    </ligand>
</feature>
<organism evidence="20 21">
    <name type="scientific">Gossypium anomalum</name>
    <dbReference type="NCBI Taxonomy" id="47600"/>
    <lineage>
        <taxon>Eukaryota</taxon>
        <taxon>Viridiplantae</taxon>
        <taxon>Streptophyta</taxon>
        <taxon>Embryophyta</taxon>
        <taxon>Tracheophyta</taxon>
        <taxon>Spermatophyta</taxon>
        <taxon>Magnoliopsida</taxon>
        <taxon>eudicotyledons</taxon>
        <taxon>Gunneridae</taxon>
        <taxon>Pentapetalae</taxon>
        <taxon>rosids</taxon>
        <taxon>malvids</taxon>
        <taxon>Malvales</taxon>
        <taxon>Malvaceae</taxon>
        <taxon>Malvoideae</taxon>
        <taxon>Gossypium</taxon>
    </lineage>
</organism>
<comment type="cofactor">
    <cofactor evidence="3">
        <name>Zn(2+)</name>
        <dbReference type="ChEBI" id="CHEBI:29105"/>
    </cofactor>
</comment>
<protein>
    <recommendedName>
        <fullName evidence="7">ribulose-phosphate 3-epimerase</fullName>
        <ecNumber evidence="7">5.1.3.1</ecNumber>
    </recommendedName>
</protein>
<dbReference type="GO" id="GO:0046872">
    <property type="term" value="F:metal ion binding"/>
    <property type="evidence" value="ECO:0007669"/>
    <property type="project" value="UniProtKB-KW"/>
</dbReference>
<comment type="cofactor">
    <cofactor evidence="4">
        <name>Fe(2+)</name>
        <dbReference type="ChEBI" id="CHEBI:29033"/>
    </cofactor>
</comment>
<keyword evidence="9 18" id="KW-0808">Transferase</keyword>
<evidence type="ECO:0000256" key="4">
    <source>
        <dbReference type="ARBA" id="ARBA00001954"/>
    </source>
</evidence>
<evidence type="ECO:0000256" key="1">
    <source>
        <dbReference type="ARBA" id="ARBA00001782"/>
    </source>
</evidence>
<dbReference type="PROSITE" id="PS50007">
    <property type="entry name" value="PIPLC_X_DOMAIN"/>
    <property type="match status" value="1"/>
</dbReference>
<evidence type="ECO:0000256" key="3">
    <source>
        <dbReference type="ARBA" id="ARBA00001947"/>
    </source>
</evidence>
<evidence type="ECO:0000256" key="8">
    <source>
        <dbReference type="ARBA" id="ARBA00022603"/>
    </source>
</evidence>
<dbReference type="PANTHER" id="PTHR47548:SF1">
    <property type="entry name" value="S-ADENOSYL-L-METHIONINE-DEPENDENT METHYLTRANSFERASES SUPERFAMILY PROTEIN"/>
    <property type="match status" value="1"/>
</dbReference>
<dbReference type="Gene3D" id="2.40.50.1070">
    <property type="match status" value="1"/>
</dbReference>
<gene>
    <name evidence="20" type="ORF">CXB51_026642</name>
</gene>
<dbReference type="GO" id="GO:0004750">
    <property type="term" value="F:D-ribulose-phosphate 3-epimerase activity"/>
    <property type="evidence" value="ECO:0007669"/>
    <property type="project" value="UniProtKB-EC"/>
</dbReference>
<evidence type="ECO:0000256" key="12">
    <source>
        <dbReference type="ARBA" id="ARBA00022833"/>
    </source>
</evidence>
<comment type="similarity">
    <text evidence="5">Belongs to the ribulose-phosphate 3-epimerase family.</text>
</comment>
<keyword evidence="14" id="KW-0464">Manganese</keyword>
<dbReference type="PROSITE" id="PS51687">
    <property type="entry name" value="SAM_MT_RNA_M5U"/>
    <property type="match status" value="1"/>
</dbReference>
<proteinExistence type="inferred from homology"/>
<feature type="region of interest" description="Disordered" evidence="19">
    <location>
        <begin position="524"/>
        <end position="548"/>
    </location>
</feature>
<keyword evidence="16" id="KW-0119">Carbohydrate metabolism</keyword>
<dbReference type="SUPFAM" id="SSF51366">
    <property type="entry name" value="Ribulose-phoshate binding barrel"/>
    <property type="match status" value="1"/>
</dbReference>
<dbReference type="InterPro" id="IPR010280">
    <property type="entry name" value="U5_MeTrfase_fam"/>
</dbReference>
<dbReference type="InterPro" id="IPR000056">
    <property type="entry name" value="Ribul_P_3_epim-like"/>
</dbReference>
<keyword evidence="10 18" id="KW-0949">S-adenosyl-L-methionine</keyword>
<keyword evidence="13" id="KW-0408">Iron</keyword>
<dbReference type="InterPro" id="IPR011060">
    <property type="entry name" value="RibuloseP-bd_barrel"/>
</dbReference>
<comment type="subunit">
    <text evidence="6">Homodimer.</text>
</comment>
<evidence type="ECO:0000313" key="21">
    <source>
        <dbReference type="Proteomes" id="UP000701853"/>
    </source>
</evidence>
<name>A0A8J6CTD7_9ROSI</name>
<reference evidence="20 21" key="1">
    <citation type="journal article" date="2021" name="bioRxiv">
        <title>The Gossypium anomalum genome as a resource for cotton improvement and evolutionary analysis of hybrid incompatibility.</title>
        <authorList>
            <person name="Grover C.E."/>
            <person name="Yuan D."/>
            <person name="Arick M.A."/>
            <person name="Miller E.R."/>
            <person name="Hu G."/>
            <person name="Peterson D.G."/>
            <person name="Wendel J.F."/>
            <person name="Udall J.A."/>
        </authorList>
    </citation>
    <scope>NUCLEOTIDE SEQUENCE [LARGE SCALE GENOMIC DNA]</scope>
    <source>
        <strain evidence="20">JFW-Udall</strain>
        <tissue evidence="20">Leaf</tissue>
    </source>
</reference>
<comment type="cofactor">
    <cofactor evidence="2">
        <name>Mn(2+)</name>
        <dbReference type="ChEBI" id="CHEBI:29035"/>
    </cofactor>
</comment>
<comment type="caution">
    <text evidence="18">Lacks conserved residue(s) required for the propagation of feature annotation.</text>
</comment>
<evidence type="ECO:0000256" key="18">
    <source>
        <dbReference type="PROSITE-ProRule" id="PRU01024"/>
    </source>
</evidence>
<sequence length="814" mass="91794">MVRPSCTIEIFILLNDDIHYPFPPRSPEKFSTRPPRATEMSLYTLPIRPTYPIITCRVSPATAPTVASPPTPPSLLPPATSATAVPSLTCALQCPHFESCSGCTHEFNLHRPVIVDEASNFFKGLGVSDFTFDSCRLWGWRCRAKLAVRGSSGNPLIGLYQEGTHNVVDIPQCKAHHPNINAAVELLRKGVRELNIEPYDEDQGTGDLRYVQMAVTTHNTALPAVERYRNGRVQVALVWNSRNEKSSNSDKLNALANFLWRNGGSRSKLHLVHSVWANFQTSTNNIIFGNRWRHLLGERDFWEHVGGIDISLDPSSFGQANTRAFDNLLRKLHKYVPFGASVADLSVKCIEINKESKPSFEKTVDRLPKSIEGSISWHNADTSIDSLSWLVGSDVIVVDPPRKGLDTTLIDALRTISSHKVKPSLKGSSSNIKEEKRPWVLRERERVKEASVQVGKETISEDPQSLPETLIYISCGWESFKEDCKSLLNSKSWQLEKAHGFNFFPGTQSIEVLAVFKRSLKKKKTGKKKKKQALQQKNNCKPRNARIPKMGVTPKIAPSMLSSDFANLASEAKRMLDFCADWLHMDIMVKFVSNFASFLDSQEKRNGFQHSNFFCFLGFFLQDGHFVPNLTIGAPVIESLRKHTKAFLDCHLMVTNPIDYVEPLGKAGASGFTFHVEVSKENWQELIQKIKSKAMRPGVALKPGTPIEEVYPLVDSENPVEMVLVMTVEPGFGGQKFMPEMMDKEQIALLQGVQYSERRSQVQLYPICETVFWKIWRNVDIILTAKVKAYLFLIYQIITHCMIDWSQIISFEIQ</sequence>
<dbReference type="InterPro" id="IPR029063">
    <property type="entry name" value="SAM-dependent_MTases_sf"/>
</dbReference>
<evidence type="ECO:0000256" key="5">
    <source>
        <dbReference type="ARBA" id="ARBA00009541"/>
    </source>
</evidence>
<dbReference type="SUPFAM" id="SSF53335">
    <property type="entry name" value="S-adenosyl-L-methionine-dependent methyltransferases"/>
    <property type="match status" value="1"/>
</dbReference>
<evidence type="ECO:0000256" key="9">
    <source>
        <dbReference type="ARBA" id="ARBA00022679"/>
    </source>
</evidence>
<dbReference type="CDD" id="cd00429">
    <property type="entry name" value="RPE"/>
    <property type="match status" value="1"/>
</dbReference>
<evidence type="ECO:0000256" key="10">
    <source>
        <dbReference type="ARBA" id="ARBA00022691"/>
    </source>
</evidence>
<dbReference type="Gene3D" id="3.20.20.70">
    <property type="entry name" value="Aldolase class I"/>
    <property type="match status" value="1"/>
</dbReference>
<accession>A0A8J6CTD7</accession>
<dbReference type="EC" id="5.1.3.1" evidence="7"/>
<evidence type="ECO:0000256" key="6">
    <source>
        <dbReference type="ARBA" id="ARBA00011738"/>
    </source>
</evidence>
<evidence type="ECO:0000256" key="14">
    <source>
        <dbReference type="ARBA" id="ARBA00023211"/>
    </source>
</evidence>
<feature type="binding site" evidence="18">
    <location>
        <position position="351"/>
    </location>
    <ligand>
        <name>S-adenosyl-L-methionine</name>
        <dbReference type="ChEBI" id="CHEBI:59789"/>
    </ligand>
</feature>
<dbReference type="EMBL" id="JAHUZN010000010">
    <property type="protein sequence ID" value="KAG8481730.1"/>
    <property type="molecule type" value="Genomic_DNA"/>
</dbReference>
<dbReference type="InterPro" id="IPR053304">
    <property type="entry name" value="RNA_M5U_MTase"/>
</dbReference>
<evidence type="ECO:0000256" key="7">
    <source>
        <dbReference type="ARBA" id="ARBA00013188"/>
    </source>
</evidence>
<evidence type="ECO:0000256" key="16">
    <source>
        <dbReference type="ARBA" id="ARBA00023277"/>
    </source>
</evidence>
<evidence type="ECO:0000256" key="13">
    <source>
        <dbReference type="ARBA" id="ARBA00023004"/>
    </source>
</evidence>
<feature type="binding site" evidence="18">
    <location>
        <position position="399"/>
    </location>
    <ligand>
        <name>S-adenosyl-L-methionine</name>
        <dbReference type="ChEBI" id="CHEBI:59789"/>
    </ligand>
</feature>
<comment type="catalytic activity">
    <reaction evidence="1">
        <text>D-ribulose 5-phosphate = D-xylulose 5-phosphate</text>
        <dbReference type="Rhea" id="RHEA:13677"/>
        <dbReference type="ChEBI" id="CHEBI:57737"/>
        <dbReference type="ChEBI" id="CHEBI:58121"/>
        <dbReference type="EC" id="5.1.3.1"/>
    </reaction>
</comment>
<dbReference type="AlphaFoldDB" id="A0A8J6CTD7"/>
<dbReference type="GO" id="GO:0032259">
    <property type="term" value="P:methylation"/>
    <property type="evidence" value="ECO:0007669"/>
    <property type="project" value="UniProtKB-KW"/>
</dbReference>
<dbReference type="GO" id="GO:0006396">
    <property type="term" value="P:RNA processing"/>
    <property type="evidence" value="ECO:0007669"/>
    <property type="project" value="InterPro"/>
</dbReference>
<dbReference type="Proteomes" id="UP000701853">
    <property type="component" value="Chromosome 10"/>
</dbReference>
<dbReference type="InterPro" id="IPR013785">
    <property type="entry name" value="Aldolase_TIM"/>
</dbReference>
<dbReference type="FunFam" id="3.20.20.70:FF:000191">
    <property type="entry name" value="ribulose-phosphate 3-epimerase isoform X2"/>
    <property type="match status" value="1"/>
</dbReference>
<evidence type="ECO:0000256" key="11">
    <source>
        <dbReference type="ARBA" id="ARBA00022723"/>
    </source>
</evidence>
<dbReference type="GO" id="GO:0006163">
    <property type="term" value="P:purine nucleotide metabolic process"/>
    <property type="evidence" value="ECO:0007669"/>
    <property type="project" value="UniProtKB-ARBA"/>
</dbReference>
<dbReference type="GO" id="GO:0005975">
    <property type="term" value="P:carbohydrate metabolic process"/>
    <property type="evidence" value="ECO:0007669"/>
    <property type="project" value="InterPro"/>
</dbReference>
<keyword evidence="8 18" id="KW-0489">Methyltransferase</keyword>
<comment type="function">
    <text evidence="17">Catalyzes the reversible epimerization of D-ribulose 5-phosphate to D-xylulose 5-phosphate.</text>
</comment>
<keyword evidence="15" id="KW-0413">Isomerase</keyword>
<dbReference type="Pfam" id="PF00834">
    <property type="entry name" value="Ribul_P_3_epim"/>
    <property type="match status" value="2"/>
</dbReference>
<comment type="similarity">
    <text evidence="18">Belongs to the class I-like SAM-binding methyltransferase superfamily. RNA M5U methyltransferase family.</text>
</comment>
<evidence type="ECO:0000313" key="20">
    <source>
        <dbReference type="EMBL" id="KAG8481730.1"/>
    </source>
</evidence>
<dbReference type="GO" id="GO:0008173">
    <property type="term" value="F:RNA methyltransferase activity"/>
    <property type="evidence" value="ECO:0007669"/>
    <property type="project" value="InterPro"/>
</dbReference>
<keyword evidence="21" id="KW-1185">Reference proteome</keyword>
<evidence type="ECO:0000256" key="19">
    <source>
        <dbReference type="SAM" id="MobiDB-lite"/>
    </source>
</evidence>
<dbReference type="GO" id="GO:0046496">
    <property type="term" value="P:nicotinamide nucleotide metabolic process"/>
    <property type="evidence" value="ECO:0007669"/>
    <property type="project" value="UniProtKB-ARBA"/>
</dbReference>
<dbReference type="Gene3D" id="3.40.50.150">
    <property type="entry name" value="Vaccinia Virus protein VP39"/>
    <property type="match status" value="1"/>
</dbReference>
<dbReference type="OrthoDB" id="10250660at2759"/>